<feature type="compositionally biased region" description="Basic residues" evidence="1">
    <location>
        <begin position="156"/>
        <end position="165"/>
    </location>
</feature>
<feature type="region of interest" description="Disordered" evidence="1">
    <location>
        <begin position="1"/>
        <end position="35"/>
    </location>
</feature>
<reference evidence="2 3" key="1">
    <citation type="submission" date="2015-10" db="EMBL/GenBank/DDBJ databases">
        <title>Genome sequencing of Penicillium freii.</title>
        <authorList>
            <person name="Nguyen H.D."/>
            <person name="Visagie C.M."/>
            <person name="Seifert K.A."/>
        </authorList>
    </citation>
    <scope>NUCLEOTIDE SEQUENCE [LARGE SCALE GENOMIC DNA]</scope>
    <source>
        <strain evidence="2 3">DAOM 242723</strain>
    </source>
</reference>
<sequence length="171" mass="19346">MPDGQNADFTRPRDPQSRSNFRTAKKTKDYQGHLPPSVLKLGGGTLHPDSPSPALRSHVDEVVRRAKIKREVFTSLATTMDQFVASWEEPEKQALALDICDRFLQFVTVSDYVDTNGADYVPIQVRQPTDHCLNFDTVGTGYAHLPPDVNQYNNKAKSRRRRQKGKTNQPH</sequence>
<evidence type="ECO:0000313" key="3">
    <source>
        <dbReference type="Proteomes" id="UP000055045"/>
    </source>
</evidence>
<feature type="region of interest" description="Disordered" evidence="1">
    <location>
        <begin position="146"/>
        <end position="171"/>
    </location>
</feature>
<dbReference type="AlphaFoldDB" id="A0A101MKR9"/>
<name>A0A101MKR9_PENFR</name>
<accession>A0A101MKR9</accession>
<evidence type="ECO:0000256" key="1">
    <source>
        <dbReference type="SAM" id="MobiDB-lite"/>
    </source>
</evidence>
<dbReference type="Proteomes" id="UP000055045">
    <property type="component" value="Unassembled WGS sequence"/>
</dbReference>
<gene>
    <name evidence="2" type="ORF">ACN42_g4735</name>
</gene>
<organism evidence="2 3">
    <name type="scientific">Penicillium freii</name>
    <dbReference type="NCBI Taxonomy" id="48697"/>
    <lineage>
        <taxon>Eukaryota</taxon>
        <taxon>Fungi</taxon>
        <taxon>Dikarya</taxon>
        <taxon>Ascomycota</taxon>
        <taxon>Pezizomycotina</taxon>
        <taxon>Eurotiomycetes</taxon>
        <taxon>Eurotiomycetidae</taxon>
        <taxon>Eurotiales</taxon>
        <taxon>Aspergillaceae</taxon>
        <taxon>Penicillium</taxon>
    </lineage>
</organism>
<dbReference type="EMBL" id="LLXE01000102">
    <property type="protein sequence ID" value="KUM62386.1"/>
    <property type="molecule type" value="Genomic_DNA"/>
</dbReference>
<proteinExistence type="predicted"/>
<keyword evidence="3" id="KW-1185">Reference proteome</keyword>
<evidence type="ECO:0000313" key="2">
    <source>
        <dbReference type="EMBL" id="KUM62386.1"/>
    </source>
</evidence>
<protein>
    <submittedName>
        <fullName evidence="2">Uncharacterized protein</fullName>
    </submittedName>
</protein>
<comment type="caution">
    <text evidence="2">The sequence shown here is derived from an EMBL/GenBank/DDBJ whole genome shotgun (WGS) entry which is preliminary data.</text>
</comment>